<dbReference type="RefSeq" id="XP_019038241.1">
    <property type="nucleotide sequence ID" value="XM_019183567.1"/>
</dbReference>
<dbReference type="Pfam" id="PF05032">
    <property type="entry name" value="Spo12"/>
    <property type="match status" value="1"/>
</dbReference>
<gene>
    <name evidence="2" type="ORF">WICANDRAFT_63534</name>
</gene>
<name>A0A1E3P1G5_WICAA</name>
<sequence length="77" mass="8507">MSSSANIQPLHRNPAPSQGNLQRKLFQRNFGGAQGAFASPTDNMLSPCSQKLNAHKNRFFANTKATKLNFSNLEDDK</sequence>
<keyword evidence="3" id="KW-1185">Reference proteome</keyword>
<evidence type="ECO:0000256" key="1">
    <source>
        <dbReference type="SAM" id="MobiDB-lite"/>
    </source>
</evidence>
<dbReference type="GeneID" id="30200813"/>
<dbReference type="AlphaFoldDB" id="A0A1E3P1G5"/>
<dbReference type="EMBL" id="KV454211">
    <property type="protein sequence ID" value="ODQ59034.1"/>
    <property type="molecule type" value="Genomic_DNA"/>
</dbReference>
<accession>A0A1E3P1G5</accession>
<protein>
    <submittedName>
        <fullName evidence="2">Uncharacterized protein</fullName>
    </submittedName>
</protein>
<dbReference type="Proteomes" id="UP000094112">
    <property type="component" value="Unassembled WGS sequence"/>
</dbReference>
<proteinExistence type="predicted"/>
<feature type="region of interest" description="Disordered" evidence="1">
    <location>
        <begin position="1"/>
        <end position="21"/>
    </location>
</feature>
<reference evidence="2 3" key="1">
    <citation type="journal article" date="2016" name="Proc. Natl. Acad. Sci. U.S.A.">
        <title>Comparative genomics of biotechnologically important yeasts.</title>
        <authorList>
            <person name="Riley R."/>
            <person name="Haridas S."/>
            <person name="Wolfe K.H."/>
            <person name="Lopes M.R."/>
            <person name="Hittinger C.T."/>
            <person name="Goeker M."/>
            <person name="Salamov A.A."/>
            <person name="Wisecaver J.H."/>
            <person name="Long T.M."/>
            <person name="Calvey C.H."/>
            <person name="Aerts A.L."/>
            <person name="Barry K.W."/>
            <person name="Choi C."/>
            <person name="Clum A."/>
            <person name="Coughlan A.Y."/>
            <person name="Deshpande S."/>
            <person name="Douglass A.P."/>
            <person name="Hanson S.J."/>
            <person name="Klenk H.-P."/>
            <person name="LaButti K.M."/>
            <person name="Lapidus A."/>
            <person name="Lindquist E.A."/>
            <person name="Lipzen A.M."/>
            <person name="Meier-Kolthoff J.P."/>
            <person name="Ohm R.A."/>
            <person name="Otillar R.P."/>
            <person name="Pangilinan J.L."/>
            <person name="Peng Y."/>
            <person name="Rokas A."/>
            <person name="Rosa C.A."/>
            <person name="Scheuner C."/>
            <person name="Sibirny A.A."/>
            <person name="Slot J.C."/>
            <person name="Stielow J.B."/>
            <person name="Sun H."/>
            <person name="Kurtzman C.P."/>
            <person name="Blackwell M."/>
            <person name="Grigoriev I.V."/>
            <person name="Jeffries T.W."/>
        </authorList>
    </citation>
    <scope>NUCLEOTIDE SEQUENCE [LARGE SCALE GENOMIC DNA]</scope>
    <source>
        <strain evidence="3">ATCC 58044 / CBS 1984 / NCYC 433 / NRRL Y-366-8</strain>
    </source>
</reference>
<evidence type="ECO:0000313" key="2">
    <source>
        <dbReference type="EMBL" id="ODQ59034.1"/>
    </source>
</evidence>
<dbReference type="OrthoDB" id="5578329at2759"/>
<evidence type="ECO:0000313" key="3">
    <source>
        <dbReference type="Proteomes" id="UP000094112"/>
    </source>
</evidence>
<organism evidence="2 3">
    <name type="scientific">Wickerhamomyces anomalus (strain ATCC 58044 / CBS 1984 / NCYC 433 / NRRL Y-366-8)</name>
    <name type="common">Yeast</name>
    <name type="synonym">Hansenula anomala</name>
    <dbReference type="NCBI Taxonomy" id="683960"/>
    <lineage>
        <taxon>Eukaryota</taxon>
        <taxon>Fungi</taxon>
        <taxon>Dikarya</taxon>
        <taxon>Ascomycota</taxon>
        <taxon>Saccharomycotina</taxon>
        <taxon>Saccharomycetes</taxon>
        <taxon>Phaffomycetales</taxon>
        <taxon>Wickerhamomycetaceae</taxon>
        <taxon>Wickerhamomyces</taxon>
    </lineage>
</organism>
<dbReference type="InterPro" id="IPR007727">
    <property type="entry name" value="Spo12"/>
</dbReference>
<dbReference type="STRING" id="683960.A0A1E3P1G5"/>